<evidence type="ECO:0000313" key="3">
    <source>
        <dbReference type="EMBL" id="CAF3481645.1"/>
    </source>
</evidence>
<evidence type="ECO:0000256" key="2">
    <source>
        <dbReference type="SAM" id="Phobius"/>
    </source>
</evidence>
<evidence type="ECO:0000256" key="1">
    <source>
        <dbReference type="SAM" id="MobiDB-lite"/>
    </source>
</evidence>
<dbReference type="Proteomes" id="UP000663865">
    <property type="component" value="Unassembled WGS sequence"/>
</dbReference>
<dbReference type="AlphaFoldDB" id="A0A818FXD9"/>
<protein>
    <submittedName>
        <fullName evidence="3">Uncharacterized protein</fullName>
    </submittedName>
</protein>
<feature type="transmembrane region" description="Helical" evidence="2">
    <location>
        <begin position="21"/>
        <end position="45"/>
    </location>
</feature>
<gene>
    <name evidence="3" type="ORF">KIK155_LOCUS14543</name>
</gene>
<proteinExistence type="predicted"/>
<keyword evidence="2" id="KW-0812">Transmembrane</keyword>
<evidence type="ECO:0000313" key="4">
    <source>
        <dbReference type="Proteomes" id="UP000663865"/>
    </source>
</evidence>
<dbReference type="PROSITE" id="PS51257">
    <property type="entry name" value="PROKAR_LIPOPROTEIN"/>
    <property type="match status" value="1"/>
</dbReference>
<keyword evidence="2" id="KW-0472">Membrane</keyword>
<sequence length="195" mass="21550">MIFSSRKRSNEIRKSPNMESLISIIGLFLACGLLGGLGTLIYGLIEGNSTGTLGGGVVLGVSAAFSMLLVLFIILCFKNNDVDSNTNERQSSTNVHQHKRKPHVKHRDTSVHEIEAVPEIHIYEQQEQKCRLEKNVLSSPALTDTLVDCTNTAYSKQISPPSSSSKSVFSIDYLNESNHSIDNRNHYSVTKSDRN</sequence>
<feature type="compositionally biased region" description="Polar residues" evidence="1">
    <location>
        <begin position="85"/>
        <end position="95"/>
    </location>
</feature>
<feature type="region of interest" description="Disordered" evidence="1">
    <location>
        <begin position="85"/>
        <end position="109"/>
    </location>
</feature>
<name>A0A818FXD9_9BILA</name>
<reference evidence="3" key="1">
    <citation type="submission" date="2021-02" db="EMBL/GenBank/DDBJ databases">
        <authorList>
            <person name="Nowell W R."/>
        </authorList>
    </citation>
    <scope>NUCLEOTIDE SEQUENCE</scope>
</reference>
<dbReference type="EMBL" id="CAJNYV010002460">
    <property type="protein sequence ID" value="CAF3481645.1"/>
    <property type="molecule type" value="Genomic_DNA"/>
</dbReference>
<feature type="transmembrane region" description="Helical" evidence="2">
    <location>
        <begin position="57"/>
        <end position="77"/>
    </location>
</feature>
<comment type="caution">
    <text evidence="3">The sequence shown here is derived from an EMBL/GenBank/DDBJ whole genome shotgun (WGS) entry which is preliminary data.</text>
</comment>
<keyword evidence="2" id="KW-1133">Transmembrane helix</keyword>
<organism evidence="3 4">
    <name type="scientific">Rotaria socialis</name>
    <dbReference type="NCBI Taxonomy" id="392032"/>
    <lineage>
        <taxon>Eukaryota</taxon>
        <taxon>Metazoa</taxon>
        <taxon>Spiralia</taxon>
        <taxon>Gnathifera</taxon>
        <taxon>Rotifera</taxon>
        <taxon>Eurotatoria</taxon>
        <taxon>Bdelloidea</taxon>
        <taxon>Philodinida</taxon>
        <taxon>Philodinidae</taxon>
        <taxon>Rotaria</taxon>
    </lineage>
</organism>
<accession>A0A818FXD9</accession>
<feature type="compositionally biased region" description="Basic residues" evidence="1">
    <location>
        <begin position="96"/>
        <end position="106"/>
    </location>
</feature>